<evidence type="ECO:0000256" key="2">
    <source>
        <dbReference type="SAM" id="SignalP"/>
    </source>
</evidence>
<protein>
    <submittedName>
        <fullName evidence="4">Outer membrane beta-barrel protein</fullName>
    </submittedName>
</protein>
<evidence type="ECO:0000259" key="3">
    <source>
        <dbReference type="Pfam" id="PF13505"/>
    </source>
</evidence>
<dbReference type="RefSeq" id="WP_182458407.1">
    <property type="nucleotide sequence ID" value="NZ_CP059732.1"/>
</dbReference>
<dbReference type="EMBL" id="CP059732">
    <property type="protein sequence ID" value="QMW01179.1"/>
    <property type="molecule type" value="Genomic_DNA"/>
</dbReference>
<dbReference type="KEGG" id="sfol:H3H32_24850"/>
<dbReference type="Proteomes" id="UP000515369">
    <property type="component" value="Chromosome"/>
</dbReference>
<accession>A0A7G5GQN7</accession>
<dbReference type="InterPro" id="IPR027385">
    <property type="entry name" value="Beta-barrel_OMP"/>
</dbReference>
<evidence type="ECO:0000313" key="4">
    <source>
        <dbReference type="EMBL" id="QMW01179.1"/>
    </source>
</evidence>
<evidence type="ECO:0000313" key="5">
    <source>
        <dbReference type="Proteomes" id="UP000515369"/>
    </source>
</evidence>
<evidence type="ECO:0000256" key="1">
    <source>
        <dbReference type="ARBA" id="ARBA00022729"/>
    </source>
</evidence>
<dbReference type="AlphaFoldDB" id="A0A7G5GQN7"/>
<sequence length="188" mass="19361">MKARFLTIILLVVSLSSAMAQTEKGNRLMGVNVGNIIIPSGSSTTLISLQPTYGWFVANNLVVGAGIPFFYAGTSGNKVTQIGLAPFLRYYFGPSQVKPFLGASIGVINTSVTTNGSSAGSSTDAAYSATGGVAFFINRSVSFDLGVTYTGGDAGSVNSLIAGSPNALIPNVPKAINISLGFQVYFGK</sequence>
<dbReference type="InterPro" id="IPR011250">
    <property type="entry name" value="OMP/PagP_B-barrel"/>
</dbReference>
<keyword evidence="5" id="KW-1185">Reference proteome</keyword>
<dbReference type="Gene3D" id="2.40.160.20">
    <property type="match status" value="1"/>
</dbReference>
<feature type="domain" description="Outer membrane protein beta-barrel" evidence="3">
    <location>
        <begin position="9"/>
        <end position="163"/>
    </location>
</feature>
<organism evidence="4 5">
    <name type="scientific">Spirosoma foliorum</name>
    <dbReference type="NCBI Taxonomy" id="2710596"/>
    <lineage>
        <taxon>Bacteria</taxon>
        <taxon>Pseudomonadati</taxon>
        <taxon>Bacteroidota</taxon>
        <taxon>Cytophagia</taxon>
        <taxon>Cytophagales</taxon>
        <taxon>Cytophagaceae</taxon>
        <taxon>Spirosoma</taxon>
    </lineage>
</organism>
<gene>
    <name evidence="4" type="ORF">H3H32_24850</name>
</gene>
<dbReference type="SUPFAM" id="SSF56925">
    <property type="entry name" value="OMPA-like"/>
    <property type="match status" value="1"/>
</dbReference>
<feature type="chain" id="PRO_5029014603" evidence="2">
    <location>
        <begin position="21"/>
        <end position="188"/>
    </location>
</feature>
<name>A0A7G5GQN7_9BACT</name>
<feature type="signal peptide" evidence="2">
    <location>
        <begin position="1"/>
        <end position="20"/>
    </location>
</feature>
<dbReference type="Pfam" id="PF13505">
    <property type="entry name" value="OMP_b-brl"/>
    <property type="match status" value="1"/>
</dbReference>
<reference evidence="4 5" key="1">
    <citation type="submission" date="2020-07" db="EMBL/GenBank/DDBJ databases">
        <title>Spirosoma foliorum sp. nov., isolated from the leaves on the Nejang mountain Korea, Republic of.</title>
        <authorList>
            <person name="Ho H."/>
            <person name="Lee Y.-J."/>
            <person name="Nurcahyanto D.-A."/>
            <person name="Kim S.-G."/>
        </authorList>
    </citation>
    <scope>NUCLEOTIDE SEQUENCE [LARGE SCALE GENOMIC DNA]</scope>
    <source>
        <strain evidence="4 5">PL0136</strain>
    </source>
</reference>
<keyword evidence="1 2" id="KW-0732">Signal</keyword>
<proteinExistence type="predicted"/>